<feature type="transmembrane region" description="Helical" evidence="7">
    <location>
        <begin position="144"/>
        <end position="168"/>
    </location>
</feature>
<keyword evidence="2 7" id="KW-0813">Transport</keyword>
<dbReference type="InterPro" id="IPR035906">
    <property type="entry name" value="MetI-like_sf"/>
</dbReference>
<dbReference type="Proteomes" id="UP000672097">
    <property type="component" value="Unassembled WGS sequence"/>
</dbReference>
<evidence type="ECO:0000256" key="2">
    <source>
        <dbReference type="ARBA" id="ARBA00022448"/>
    </source>
</evidence>
<dbReference type="SUPFAM" id="SSF161098">
    <property type="entry name" value="MetI-like"/>
    <property type="match status" value="1"/>
</dbReference>
<keyword evidence="5 7" id="KW-1133">Transmembrane helix</keyword>
<keyword evidence="6 7" id="KW-0472">Membrane</keyword>
<protein>
    <submittedName>
        <fullName evidence="9">Phosphonate ABC transporter, permease protein PhnE</fullName>
    </submittedName>
</protein>
<reference evidence="9 10" key="1">
    <citation type="submission" date="2021-04" db="EMBL/GenBank/DDBJ databases">
        <title>The genome sequence of type strain Ideonella paludis KCTC 32238.</title>
        <authorList>
            <person name="Liu Y."/>
        </authorList>
    </citation>
    <scope>NUCLEOTIDE SEQUENCE [LARGE SCALE GENOMIC DNA]</scope>
    <source>
        <strain evidence="9 10">KCTC 32238</strain>
    </source>
</reference>
<dbReference type="PANTHER" id="PTHR30043">
    <property type="entry name" value="PHOSPHONATES TRANSPORT SYSTEM PERMEASE PROTEIN"/>
    <property type="match status" value="1"/>
</dbReference>
<gene>
    <name evidence="9" type="primary">phnE</name>
    <name evidence="9" type="ORF">KAK11_03550</name>
</gene>
<evidence type="ECO:0000313" key="9">
    <source>
        <dbReference type="EMBL" id="MBQ0934392.1"/>
    </source>
</evidence>
<dbReference type="Gene3D" id="1.10.3720.10">
    <property type="entry name" value="MetI-like"/>
    <property type="match status" value="1"/>
</dbReference>
<organism evidence="9 10">
    <name type="scientific">Ideonella paludis</name>
    <dbReference type="NCBI Taxonomy" id="1233411"/>
    <lineage>
        <taxon>Bacteria</taxon>
        <taxon>Pseudomonadati</taxon>
        <taxon>Pseudomonadota</taxon>
        <taxon>Betaproteobacteria</taxon>
        <taxon>Burkholderiales</taxon>
        <taxon>Sphaerotilaceae</taxon>
        <taxon>Ideonella</taxon>
    </lineage>
</organism>
<dbReference type="PROSITE" id="PS50928">
    <property type="entry name" value="ABC_TM1"/>
    <property type="match status" value="1"/>
</dbReference>
<keyword evidence="3" id="KW-1003">Cell membrane</keyword>
<evidence type="ECO:0000313" key="10">
    <source>
        <dbReference type="Proteomes" id="UP000672097"/>
    </source>
</evidence>
<comment type="caution">
    <text evidence="9">The sequence shown here is derived from an EMBL/GenBank/DDBJ whole genome shotgun (WGS) entry which is preliminary data.</text>
</comment>
<evidence type="ECO:0000256" key="3">
    <source>
        <dbReference type="ARBA" id="ARBA00022475"/>
    </source>
</evidence>
<feature type="transmembrane region" description="Helical" evidence="7">
    <location>
        <begin position="252"/>
        <end position="272"/>
    </location>
</feature>
<feature type="transmembrane region" description="Helical" evidence="7">
    <location>
        <begin position="99"/>
        <end position="123"/>
    </location>
</feature>
<keyword evidence="10" id="KW-1185">Reference proteome</keyword>
<dbReference type="EMBL" id="JAGQDG010000001">
    <property type="protein sequence ID" value="MBQ0934392.1"/>
    <property type="molecule type" value="Genomic_DNA"/>
</dbReference>
<dbReference type="InterPro" id="IPR005769">
    <property type="entry name" value="PhnE/PtxC"/>
</dbReference>
<evidence type="ECO:0000256" key="4">
    <source>
        <dbReference type="ARBA" id="ARBA00022692"/>
    </source>
</evidence>
<evidence type="ECO:0000256" key="5">
    <source>
        <dbReference type="ARBA" id="ARBA00022989"/>
    </source>
</evidence>
<evidence type="ECO:0000256" key="6">
    <source>
        <dbReference type="ARBA" id="ARBA00023136"/>
    </source>
</evidence>
<comment type="subcellular location">
    <subcellularLocation>
        <location evidence="1 7">Cell membrane</location>
        <topology evidence="1 7">Multi-pass membrane protein</topology>
    </subcellularLocation>
</comment>
<evidence type="ECO:0000259" key="8">
    <source>
        <dbReference type="PROSITE" id="PS50928"/>
    </source>
</evidence>
<keyword evidence="4 7" id="KW-0812">Transmembrane</keyword>
<dbReference type="PANTHER" id="PTHR30043:SF1">
    <property type="entry name" value="ABC TRANSPORT SYSTEM PERMEASE PROTEIN P69"/>
    <property type="match status" value="1"/>
</dbReference>
<feature type="domain" description="ABC transmembrane type-1" evidence="8">
    <location>
        <begin position="93"/>
        <end position="276"/>
    </location>
</feature>
<dbReference type="NCBIfam" id="TIGR01097">
    <property type="entry name" value="PhnE"/>
    <property type="match status" value="1"/>
</dbReference>
<evidence type="ECO:0000256" key="1">
    <source>
        <dbReference type="ARBA" id="ARBA00004651"/>
    </source>
</evidence>
<dbReference type="Pfam" id="PF00528">
    <property type="entry name" value="BPD_transp_1"/>
    <property type="match status" value="1"/>
</dbReference>
<comment type="similarity">
    <text evidence="7">Belongs to the binding-protein-dependent transport system permease family.</text>
</comment>
<sequence>MRAAFQAWGWPVAALALVVISAWTLAQEGELGWGRKPWQNLQATVSELAQPSWLKLWFGDPARELRNEEGELLRVINEPQAEARYLAGVGRALWTTLRMATLGTVAAMLLALPLALLAARNLGAPAPLRWGAKAVLDTLRAVHTLVFGLFLVGIVGLGATAGILAIALHSAGSLGKLWAEAIEALDMAPIDAVRATGARPAQVFFLGVWPAVLPQGLSQTLYVWEFNLRDSTILGLVGAGGLGLLVSESISLFQWGRLATLLMAIVLLVTLVDATSRRLRQRLL</sequence>
<dbReference type="InterPro" id="IPR000515">
    <property type="entry name" value="MetI-like"/>
</dbReference>
<evidence type="ECO:0000256" key="7">
    <source>
        <dbReference type="RuleBase" id="RU363032"/>
    </source>
</evidence>
<dbReference type="CDD" id="cd06261">
    <property type="entry name" value="TM_PBP2"/>
    <property type="match status" value="1"/>
</dbReference>
<proteinExistence type="inferred from homology"/>
<name>A0ABS5DTD2_9BURK</name>
<accession>A0ABS5DTD2</accession>